<evidence type="ECO:0000256" key="1">
    <source>
        <dbReference type="SAM" id="MobiDB-lite"/>
    </source>
</evidence>
<dbReference type="AlphaFoldDB" id="A3NXK8"/>
<accession>A3NXK8</accession>
<dbReference type="Proteomes" id="UP000006738">
    <property type="component" value="Chromosome I"/>
</dbReference>
<sequence>MLQDKRGPPGRPIAPALTGLAGSNPLAPLAVEQRSGKFSRSG</sequence>
<reference evidence="2 3" key="1">
    <citation type="submission" date="2007-02" db="EMBL/GenBank/DDBJ databases">
        <authorList>
            <person name="DeShazer D."/>
            <person name="Woods D.E."/>
            <person name="Nierman W.C."/>
        </authorList>
    </citation>
    <scope>NUCLEOTIDE SEQUENCE [LARGE SCALE GENOMIC DNA]</scope>
    <source>
        <strain evidence="2 3">1106a</strain>
    </source>
</reference>
<protein>
    <submittedName>
        <fullName evidence="2">Uncharacterized protein</fullName>
    </submittedName>
</protein>
<gene>
    <name evidence="2" type="ordered locus">BURPS1106A_2832</name>
</gene>
<feature type="region of interest" description="Disordered" evidence="1">
    <location>
        <begin position="1"/>
        <end position="42"/>
    </location>
</feature>
<dbReference type="KEGG" id="bpl:BURPS1106A_2832"/>
<organism evidence="2 3">
    <name type="scientific">Burkholderia pseudomallei (strain 1106a)</name>
    <dbReference type="NCBI Taxonomy" id="357348"/>
    <lineage>
        <taxon>Bacteria</taxon>
        <taxon>Pseudomonadati</taxon>
        <taxon>Pseudomonadota</taxon>
        <taxon>Betaproteobacteria</taxon>
        <taxon>Burkholderiales</taxon>
        <taxon>Burkholderiaceae</taxon>
        <taxon>Burkholderia</taxon>
        <taxon>pseudomallei group</taxon>
    </lineage>
</organism>
<evidence type="ECO:0000313" key="2">
    <source>
        <dbReference type="EMBL" id="ABN92300.1"/>
    </source>
</evidence>
<proteinExistence type="predicted"/>
<dbReference type="HOGENOM" id="CLU_3248411_0_0_4"/>
<evidence type="ECO:0000313" key="3">
    <source>
        <dbReference type="Proteomes" id="UP000006738"/>
    </source>
</evidence>
<dbReference type="EMBL" id="CP000572">
    <property type="protein sequence ID" value="ABN92300.1"/>
    <property type="molecule type" value="Genomic_DNA"/>
</dbReference>
<name>A3NXK8_BURP0</name>